<dbReference type="EMBL" id="CP136864">
    <property type="protein sequence ID" value="WOJ95150.1"/>
    <property type="molecule type" value="Genomic_DNA"/>
</dbReference>
<evidence type="ECO:0000313" key="3">
    <source>
        <dbReference type="Proteomes" id="UP001626537"/>
    </source>
</evidence>
<dbReference type="InterPro" id="IPR036415">
    <property type="entry name" value="Lamin_tail_dom_sf"/>
</dbReference>
<name>A0ABZ0I7J9_9GAMM</name>
<sequence length="199" mass="21223">MTTAGGLLAFTSNAFSSPILSEIHYNGVASGSDPDEFIELSNDRELSVDLTDWRFTQGISYVFAAGSTLEPGKSLVLARDPDGFRSVFADYVGDIFDFSGALSNAGETLTLSNADGIEAWSVSYDDSGDWPEQADGLGSSLQLIFGSLDSSKASNWTAQPPTPGYWRATNPSPSPVHAPMSLALLCIGLFALRSRKRVL</sequence>
<dbReference type="InterPro" id="IPR001322">
    <property type="entry name" value="Lamin_tail_dom"/>
</dbReference>
<protein>
    <submittedName>
        <fullName evidence="2">Lamin tail domain-containing protein</fullName>
    </submittedName>
</protein>
<evidence type="ECO:0000313" key="2">
    <source>
        <dbReference type="EMBL" id="WOJ95150.1"/>
    </source>
</evidence>
<proteinExistence type="predicted"/>
<dbReference type="Gene3D" id="2.60.40.1260">
    <property type="entry name" value="Lamin Tail domain"/>
    <property type="match status" value="1"/>
</dbReference>
<dbReference type="RefSeq" id="WP_407349785.1">
    <property type="nucleotide sequence ID" value="NZ_CP136864.1"/>
</dbReference>
<reference evidence="2 3" key="1">
    <citation type="submission" date="2023-10" db="EMBL/GenBank/DDBJ databases">
        <title>Two novel species belonging to the OM43/NOR5 clade.</title>
        <authorList>
            <person name="Park M."/>
        </authorList>
    </citation>
    <scope>NUCLEOTIDE SEQUENCE [LARGE SCALE GENOMIC DNA]</scope>
    <source>
        <strain evidence="2 3">IMCC43200</strain>
    </source>
</reference>
<dbReference type="Proteomes" id="UP001626537">
    <property type="component" value="Chromosome"/>
</dbReference>
<accession>A0ABZ0I7J9</accession>
<evidence type="ECO:0000259" key="1">
    <source>
        <dbReference type="Pfam" id="PF00932"/>
    </source>
</evidence>
<feature type="domain" description="LTD" evidence="1">
    <location>
        <begin position="14"/>
        <end position="124"/>
    </location>
</feature>
<gene>
    <name evidence="2" type="ORF">R0135_08245</name>
</gene>
<dbReference type="Pfam" id="PF00932">
    <property type="entry name" value="LTD"/>
    <property type="match status" value="1"/>
</dbReference>
<organism evidence="2 3">
    <name type="scientific">Congregibacter variabilis</name>
    <dbReference type="NCBI Taxonomy" id="3081200"/>
    <lineage>
        <taxon>Bacteria</taxon>
        <taxon>Pseudomonadati</taxon>
        <taxon>Pseudomonadota</taxon>
        <taxon>Gammaproteobacteria</taxon>
        <taxon>Cellvibrionales</taxon>
        <taxon>Halieaceae</taxon>
        <taxon>Congregibacter</taxon>
    </lineage>
</organism>
<dbReference type="SUPFAM" id="SSF74853">
    <property type="entry name" value="Lamin A/C globular tail domain"/>
    <property type="match status" value="1"/>
</dbReference>
<keyword evidence="3" id="KW-1185">Reference proteome</keyword>